<protein>
    <submittedName>
        <fullName evidence="3">Uncharacterized protein</fullName>
    </submittedName>
</protein>
<proteinExistence type="predicted"/>
<sequence>MKSLLLIASVLAATAPLYASATPPGIRGAHQWGETQRESTDRHGVPPRARINFPGPDESGYGGMEAGQQTGRMSLSKSQHALYAHH</sequence>
<keyword evidence="2" id="KW-0732">Signal</keyword>
<feature type="chain" id="PRO_5026820892" evidence="2">
    <location>
        <begin position="22"/>
        <end position="86"/>
    </location>
</feature>
<feature type="signal peptide" evidence="2">
    <location>
        <begin position="1"/>
        <end position="21"/>
    </location>
</feature>
<dbReference type="EMBL" id="CABVQC010000045">
    <property type="protein sequence ID" value="VWC17110.1"/>
    <property type="molecule type" value="Genomic_DNA"/>
</dbReference>
<feature type="compositionally biased region" description="Basic and acidic residues" evidence="1">
    <location>
        <begin position="35"/>
        <end position="44"/>
    </location>
</feature>
<dbReference type="Proteomes" id="UP000494261">
    <property type="component" value="Unassembled WGS sequence"/>
</dbReference>
<feature type="region of interest" description="Disordered" evidence="1">
    <location>
        <begin position="20"/>
        <end position="86"/>
    </location>
</feature>
<evidence type="ECO:0000256" key="2">
    <source>
        <dbReference type="SAM" id="SignalP"/>
    </source>
</evidence>
<name>A0A6P2Q2M1_9BURK</name>
<accession>A0A6P2Q2M1</accession>
<feature type="compositionally biased region" description="Polar residues" evidence="1">
    <location>
        <begin position="67"/>
        <end position="79"/>
    </location>
</feature>
<reference evidence="3 4" key="1">
    <citation type="submission" date="2019-09" db="EMBL/GenBank/DDBJ databases">
        <authorList>
            <person name="Depoorter E."/>
        </authorList>
    </citation>
    <scope>NUCLEOTIDE SEQUENCE [LARGE SCALE GENOMIC DNA]</scope>
    <source>
        <strain evidence="3">LMG 13014</strain>
    </source>
</reference>
<dbReference type="AlphaFoldDB" id="A0A6P2Q2M1"/>
<evidence type="ECO:0000256" key="1">
    <source>
        <dbReference type="SAM" id="MobiDB-lite"/>
    </source>
</evidence>
<evidence type="ECO:0000313" key="3">
    <source>
        <dbReference type="EMBL" id="VWC17110.1"/>
    </source>
</evidence>
<organism evidence="3 4">
    <name type="scientific">Burkholderia aenigmatica</name>
    <dbReference type="NCBI Taxonomy" id="2015348"/>
    <lineage>
        <taxon>Bacteria</taxon>
        <taxon>Pseudomonadati</taxon>
        <taxon>Pseudomonadota</taxon>
        <taxon>Betaproteobacteria</taxon>
        <taxon>Burkholderiales</taxon>
        <taxon>Burkholderiaceae</taxon>
        <taxon>Burkholderia</taxon>
        <taxon>Burkholderia cepacia complex</taxon>
    </lineage>
</organism>
<gene>
    <name evidence="3" type="ORF">BLA13014_05517</name>
</gene>
<evidence type="ECO:0000313" key="4">
    <source>
        <dbReference type="Proteomes" id="UP000494261"/>
    </source>
</evidence>